<organism evidence="1 2">
    <name type="scientific">Arthrobacter caoxuetaonis</name>
    <dbReference type="NCBI Taxonomy" id="2886935"/>
    <lineage>
        <taxon>Bacteria</taxon>
        <taxon>Bacillati</taxon>
        <taxon>Actinomycetota</taxon>
        <taxon>Actinomycetes</taxon>
        <taxon>Micrococcales</taxon>
        <taxon>Micrococcaceae</taxon>
        <taxon>Arthrobacter</taxon>
    </lineage>
</organism>
<dbReference type="EMBL" id="JAJFZV010000001">
    <property type="protein sequence ID" value="MCC3296800.1"/>
    <property type="molecule type" value="Genomic_DNA"/>
</dbReference>
<evidence type="ECO:0000313" key="1">
    <source>
        <dbReference type="EMBL" id="MCC3296800.1"/>
    </source>
</evidence>
<accession>A0A9X1SAM2</accession>
<gene>
    <name evidence="1" type="ORF">LJ757_03140</name>
</gene>
<name>A0A9X1SAM2_9MICC</name>
<evidence type="ECO:0000313" key="2">
    <source>
        <dbReference type="Proteomes" id="UP001139158"/>
    </source>
</evidence>
<sequence length="99" mass="11051">MNRLPGAPARHPESGRKYERAELEELAAQGDPWAHAKLDDWDLYDAADYVGSLRDRCPDASCELYGERVTLCYADDGTLLEVDHGGWSHYAPQEEAKAS</sequence>
<protein>
    <submittedName>
        <fullName evidence="1">Uncharacterized protein</fullName>
    </submittedName>
</protein>
<dbReference type="AlphaFoldDB" id="A0A9X1SAM2"/>
<proteinExistence type="predicted"/>
<dbReference type="RefSeq" id="WP_227894528.1">
    <property type="nucleotide sequence ID" value="NZ_CP099466.1"/>
</dbReference>
<dbReference type="Proteomes" id="UP001139158">
    <property type="component" value="Unassembled WGS sequence"/>
</dbReference>
<keyword evidence="2" id="KW-1185">Reference proteome</keyword>
<reference evidence="1" key="1">
    <citation type="submission" date="2021-10" db="EMBL/GenBank/DDBJ databases">
        <title>Novel species in genus Arthrobacter.</title>
        <authorList>
            <person name="Liu Y."/>
        </authorList>
    </citation>
    <scope>NUCLEOTIDE SEQUENCE</scope>
    <source>
        <strain evidence="1">Zg-Y453</strain>
    </source>
</reference>
<comment type="caution">
    <text evidence="1">The sequence shown here is derived from an EMBL/GenBank/DDBJ whole genome shotgun (WGS) entry which is preliminary data.</text>
</comment>